<evidence type="ECO:0000259" key="7">
    <source>
        <dbReference type="Pfam" id="PF13505"/>
    </source>
</evidence>
<accession>Q3SSB3</accession>
<evidence type="ECO:0000256" key="6">
    <source>
        <dbReference type="SAM" id="SignalP"/>
    </source>
</evidence>
<evidence type="ECO:0000256" key="1">
    <source>
        <dbReference type="ARBA" id="ARBA00004442"/>
    </source>
</evidence>
<evidence type="ECO:0000313" key="8">
    <source>
        <dbReference type="EMBL" id="ABA04828.1"/>
    </source>
</evidence>
<dbReference type="STRING" id="323098.Nwi_1567"/>
<dbReference type="SUPFAM" id="SSF56925">
    <property type="entry name" value="OMPA-like"/>
    <property type="match status" value="1"/>
</dbReference>
<dbReference type="KEGG" id="nwi:Nwi_1567"/>
<dbReference type="InterPro" id="IPR011250">
    <property type="entry name" value="OMP/PagP_B-barrel"/>
</dbReference>
<feature type="signal peptide" evidence="6">
    <location>
        <begin position="1"/>
        <end position="24"/>
    </location>
</feature>
<comment type="similarity">
    <text evidence="5">Belongs to the Omp25/RopB family.</text>
</comment>
<dbReference type="GO" id="GO:0009279">
    <property type="term" value="C:cell outer membrane"/>
    <property type="evidence" value="ECO:0007669"/>
    <property type="project" value="UniProtKB-SubCell"/>
</dbReference>
<dbReference type="OrthoDB" id="8016903at2"/>
<keyword evidence="3" id="KW-0472">Membrane</keyword>
<name>Q3SSB3_NITWN</name>
<dbReference type="Proteomes" id="UP000002531">
    <property type="component" value="Chromosome"/>
</dbReference>
<keyword evidence="9" id="KW-1185">Reference proteome</keyword>
<dbReference type="HOGENOM" id="CLU_037100_0_1_5"/>
<gene>
    <name evidence="8" type="ordered locus">Nwi_1567</name>
</gene>
<evidence type="ECO:0000256" key="3">
    <source>
        <dbReference type="ARBA" id="ARBA00023136"/>
    </source>
</evidence>
<reference evidence="8 9" key="1">
    <citation type="journal article" date="2006" name="Appl. Environ. Microbiol.">
        <title>Genome sequence of the chemolithoautotrophic nitrite-oxidizing bacterium Nitrobacter winogradskyi Nb-255.</title>
        <authorList>
            <person name="Starkenburg S.R."/>
            <person name="Chain P.S."/>
            <person name="Sayavedra-Soto L.A."/>
            <person name="Hauser L."/>
            <person name="Land M.L."/>
            <person name="Larimer F.W."/>
            <person name="Malfatti S.A."/>
            <person name="Klotz M.G."/>
            <person name="Bottomley P.J."/>
            <person name="Arp D.J."/>
            <person name="Hickey W.J."/>
        </authorList>
    </citation>
    <scope>NUCLEOTIDE SEQUENCE [LARGE SCALE GENOMIC DNA]</scope>
    <source>
        <strain evidence="9">ATCC 25391 / DSM 10237 / CIP 104748 / NCIMB 11846 / Nb-255</strain>
    </source>
</reference>
<dbReference type="AlphaFoldDB" id="Q3SSB3"/>
<evidence type="ECO:0000256" key="4">
    <source>
        <dbReference type="ARBA" id="ARBA00023237"/>
    </source>
</evidence>
<dbReference type="eggNOG" id="COG3637">
    <property type="taxonomic scope" value="Bacteria"/>
</dbReference>
<dbReference type="EMBL" id="CP000115">
    <property type="protein sequence ID" value="ABA04828.1"/>
    <property type="molecule type" value="Genomic_DNA"/>
</dbReference>
<dbReference type="PANTHER" id="PTHR34001">
    <property type="entry name" value="BLL7405 PROTEIN"/>
    <property type="match status" value="1"/>
</dbReference>
<protein>
    <submittedName>
        <fullName evidence="8">Putative outer-membrane protein</fullName>
    </submittedName>
</protein>
<keyword evidence="4" id="KW-0998">Cell outer membrane</keyword>
<keyword evidence="2 6" id="KW-0732">Signal</keyword>
<dbReference type="PANTHER" id="PTHR34001:SF3">
    <property type="entry name" value="BLL7405 PROTEIN"/>
    <property type="match status" value="1"/>
</dbReference>
<dbReference type="InterPro" id="IPR027385">
    <property type="entry name" value="Beta-barrel_OMP"/>
</dbReference>
<dbReference type="RefSeq" id="WP_011314834.1">
    <property type="nucleotide sequence ID" value="NC_007406.1"/>
</dbReference>
<dbReference type="Pfam" id="PF13505">
    <property type="entry name" value="OMP_b-brl"/>
    <property type="match status" value="1"/>
</dbReference>
<evidence type="ECO:0000313" key="9">
    <source>
        <dbReference type="Proteomes" id="UP000002531"/>
    </source>
</evidence>
<comment type="subcellular location">
    <subcellularLocation>
        <location evidence="1">Cell outer membrane</location>
    </subcellularLocation>
</comment>
<sequence length="258" mass="27199">MSKLLIGAVSALAIGLGAVAPAAAADLAPRPYTKAPPPMMAAIYDWSGFYIGANGGWGSSRNCWDFTTPAGVFVANEGCHNATGGTAGGQIGYRWQATNWLFGLEAQGNWADLSGRNVSLAFPAFTNNSNLNAFGLFTGQIGYAWDATLLYVKGGAAVTSNRYRSLVTATGVQATDSVNNNRWGAVVGVGLEYGFAPNWSLAFEYDHIFMGNSRHTFTNNGVAGAAGTLFGTDNISQDVDIVTARINYRWGGPAIARY</sequence>
<proteinExistence type="inferred from homology"/>
<feature type="domain" description="Outer membrane protein beta-barrel" evidence="7">
    <location>
        <begin position="42"/>
        <end position="210"/>
    </location>
</feature>
<dbReference type="InterPro" id="IPR051692">
    <property type="entry name" value="OMP-like"/>
</dbReference>
<feature type="chain" id="PRO_5004229161" evidence="6">
    <location>
        <begin position="25"/>
        <end position="258"/>
    </location>
</feature>
<evidence type="ECO:0000256" key="5">
    <source>
        <dbReference type="ARBA" id="ARBA00038306"/>
    </source>
</evidence>
<organism evidence="8 9">
    <name type="scientific">Nitrobacter winogradskyi (strain ATCC 25391 / DSM 10237 / CIP 104748 / NCIMB 11846 / Nb-255)</name>
    <dbReference type="NCBI Taxonomy" id="323098"/>
    <lineage>
        <taxon>Bacteria</taxon>
        <taxon>Pseudomonadati</taxon>
        <taxon>Pseudomonadota</taxon>
        <taxon>Alphaproteobacteria</taxon>
        <taxon>Hyphomicrobiales</taxon>
        <taxon>Nitrobacteraceae</taxon>
        <taxon>Nitrobacter</taxon>
    </lineage>
</organism>
<dbReference type="Gene3D" id="2.40.160.20">
    <property type="match status" value="1"/>
</dbReference>
<evidence type="ECO:0000256" key="2">
    <source>
        <dbReference type="ARBA" id="ARBA00022729"/>
    </source>
</evidence>